<dbReference type="GO" id="GO:0032259">
    <property type="term" value="P:methylation"/>
    <property type="evidence" value="ECO:0007669"/>
    <property type="project" value="UniProtKB-KW"/>
</dbReference>
<comment type="function">
    <text evidence="1 6">Exhibits S-adenosyl-L-methionine-dependent methyltransferase activity.</text>
</comment>
<comment type="caution">
    <text evidence="7">The sequence shown here is derived from an EMBL/GenBank/DDBJ whole genome shotgun (WGS) entry which is preliminary data.</text>
</comment>
<gene>
    <name evidence="7" type="ORF">JQN84_29545</name>
</gene>
<keyword evidence="3 6" id="KW-0489">Methyltransferase</keyword>
<dbReference type="GO" id="GO:0008168">
    <property type="term" value="F:methyltransferase activity"/>
    <property type="evidence" value="ECO:0007669"/>
    <property type="project" value="UniProtKB-KW"/>
</dbReference>
<keyword evidence="4 7" id="KW-0808">Transferase</keyword>
<evidence type="ECO:0000256" key="6">
    <source>
        <dbReference type="RuleBase" id="RU362030"/>
    </source>
</evidence>
<dbReference type="EC" id="2.1.1.-" evidence="6"/>
<dbReference type="RefSeq" id="WP_204961870.1">
    <property type="nucleotide sequence ID" value="NZ_JAFEUO010000011.1"/>
</dbReference>
<evidence type="ECO:0000313" key="8">
    <source>
        <dbReference type="Proteomes" id="UP000809587"/>
    </source>
</evidence>
<dbReference type="EMBL" id="JAFEUO010000011">
    <property type="protein sequence ID" value="MBM7086682.1"/>
    <property type="molecule type" value="Genomic_DNA"/>
</dbReference>
<dbReference type="InterPro" id="IPR029063">
    <property type="entry name" value="SAM-dependent_MTases_sf"/>
</dbReference>
<dbReference type="InterPro" id="IPR007213">
    <property type="entry name" value="Ppm1/Ppm2/Tcmp"/>
</dbReference>
<dbReference type="NCBIfam" id="TIGR00027">
    <property type="entry name" value="mthyl_TIGR00027"/>
    <property type="match status" value="1"/>
</dbReference>
<organism evidence="7 8">
    <name type="scientific">Micromonospora humidisoli</name>
    <dbReference type="NCBI Taxonomy" id="2807622"/>
    <lineage>
        <taxon>Bacteria</taxon>
        <taxon>Bacillati</taxon>
        <taxon>Actinomycetota</taxon>
        <taxon>Actinomycetes</taxon>
        <taxon>Micromonosporales</taxon>
        <taxon>Micromonosporaceae</taxon>
        <taxon>Micromonospora</taxon>
    </lineage>
</organism>
<protein>
    <recommendedName>
        <fullName evidence="6">S-adenosyl-L-methionine-dependent methyltransferase</fullName>
        <ecNumber evidence="6">2.1.1.-</ecNumber>
    </recommendedName>
</protein>
<comment type="similarity">
    <text evidence="2 6">Belongs to the UPF0677 family.</text>
</comment>
<dbReference type="Proteomes" id="UP000809587">
    <property type="component" value="Unassembled WGS sequence"/>
</dbReference>
<dbReference type="PANTHER" id="PTHR43619">
    <property type="entry name" value="S-ADENOSYL-L-METHIONINE-DEPENDENT METHYLTRANSFERASE YKTD-RELATED"/>
    <property type="match status" value="1"/>
</dbReference>
<keyword evidence="5 6" id="KW-0949">S-adenosyl-L-methionine</keyword>
<evidence type="ECO:0000256" key="3">
    <source>
        <dbReference type="ARBA" id="ARBA00022603"/>
    </source>
</evidence>
<dbReference type="Pfam" id="PF04072">
    <property type="entry name" value="LCM"/>
    <property type="match status" value="1"/>
</dbReference>
<evidence type="ECO:0000256" key="2">
    <source>
        <dbReference type="ARBA" id="ARBA00008138"/>
    </source>
</evidence>
<dbReference type="InterPro" id="IPR011610">
    <property type="entry name" value="SAM_mthyl_Trfase_ML2640-like"/>
</dbReference>
<evidence type="ECO:0000313" key="7">
    <source>
        <dbReference type="EMBL" id="MBM7086682.1"/>
    </source>
</evidence>
<dbReference type="Gene3D" id="3.40.50.150">
    <property type="entry name" value="Vaccinia Virus protein VP39"/>
    <property type="match status" value="1"/>
</dbReference>
<reference evidence="7 8" key="1">
    <citation type="submission" date="2021-02" db="EMBL/GenBank/DDBJ databases">
        <authorList>
            <person name="Lee D.-H."/>
        </authorList>
    </citation>
    <scope>NUCLEOTIDE SEQUENCE [LARGE SCALE GENOMIC DNA]</scope>
    <source>
        <strain evidence="7 8">MMS20-R2-29</strain>
    </source>
</reference>
<name>A0ABS2JJL4_9ACTN</name>
<evidence type="ECO:0000256" key="1">
    <source>
        <dbReference type="ARBA" id="ARBA00003907"/>
    </source>
</evidence>
<dbReference type="PANTHER" id="PTHR43619:SF2">
    <property type="entry name" value="S-ADENOSYL-L-METHIONINE-DEPENDENT METHYLTRANSFERASES SUPERFAMILY PROTEIN"/>
    <property type="match status" value="1"/>
</dbReference>
<evidence type="ECO:0000256" key="5">
    <source>
        <dbReference type="ARBA" id="ARBA00022691"/>
    </source>
</evidence>
<accession>A0ABS2JJL4</accession>
<keyword evidence="8" id="KW-1185">Reference proteome</keyword>
<sequence length="272" mass="30198">MDQISYTAQWTAAARAQETERPDGIVRDEYARQLAEPRGFELLEHYRGAGVVDFVAVRTRYIDDALVRLLAETGIQQVVMLANGMDVRTHRLRWPPGVTVYEVDHDALLDEKQRRLAELDAEPQVNIVSIGADLAGDWLTVLTSAGFVPDERTLWIAEGLIFFLTEAQAGRLLRGVAGASQPGSRLVLDLASAALLRHPMTQSFLQRLRDDGTPWQFGTDHPAEFLAAHGWTVRDLRQPGEPGAGEGRWPYPVAPREARGVPRSWLVSADLS</sequence>
<dbReference type="SUPFAM" id="SSF53335">
    <property type="entry name" value="S-adenosyl-L-methionine-dependent methyltransferases"/>
    <property type="match status" value="1"/>
</dbReference>
<proteinExistence type="inferred from homology"/>
<evidence type="ECO:0000256" key="4">
    <source>
        <dbReference type="ARBA" id="ARBA00022679"/>
    </source>
</evidence>